<dbReference type="PROSITE" id="PS51736">
    <property type="entry name" value="RECOMBINASES_3"/>
    <property type="match status" value="1"/>
</dbReference>
<name>A0A3G8H7T3_9BURK</name>
<dbReference type="OrthoDB" id="8585334at2"/>
<gene>
    <name evidence="3" type="ORF">EHF44_23120</name>
</gene>
<dbReference type="EMBL" id="CP033970">
    <property type="protein sequence ID" value="AZG16289.1"/>
    <property type="molecule type" value="Genomic_DNA"/>
</dbReference>
<dbReference type="AlphaFoldDB" id="A0A3G8H7T3"/>
<dbReference type="Proteomes" id="UP000270411">
    <property type="component" value="Chromosome 2"/>
</dbReference>
<dbReference type="KEGG" id="cpau:EHF44_23120"/>
<dbReference type="SMART" id="SM00857">
    <property type="entry name" value="Resolvase"/>
    <property type="match status" value="1"/>
</dbReference>
<dbReference type="SUPFAM" id="SSF53041">
    <property type="entry name" value="Resolvase-like"/>
    <property type="match status" value="1"/>
</dbReference>
<comment type="similarity">
    <text evidence="1">Belongs to the site-specific recombinase resolvase family.</text>
</comment>
<accession>A0A3G8H7T3</accession>
<dbReference type="InterPro" id="IPR006120">
    <property type="entry name" value="Resolvase_HTH_dom"/>
</dbReference>
<dbReference type="Gene3D" id="3.40.50.1390">
    <property type="entry name" value="Resolvase, N-terminal catalytic domain"/>
    <property type="match status" value="1"/>
</dbReference>
<evidence type="ECO:0000313" key="3">
    <source>
        <dbReference type="EMBL" id="AZG16289.1"/>
    </source>
</evidence>
<sequence>MPSTHFYTNQADSLRDFEAECLSLDAAGYVVDLGQAWWERVPAAVAALDRPRMQLLLRRLRAGDTVVTLRLCSIGSSVRDVRATVERFRTLGVRLYCVETGDSSLTEAGSPIFRTLVAVEGLERTTRSARMKASAELAVERGSRLGRRPALAATVHDEIRAALRQGTSVSELARMFKVSRQTIMRIRDGRAE</sequence>
<dbReference type="RefSeq" id="WP_124686019.1">
    <property type="nucleotide sequence ID" value="NZ_CP033970.1"/>
</dbReference>
<dbReference type="GO" id="GO:0000150">
    <property type="term" value="F:DNA strand exchange activity"/>
    <property type="evidence" value="ECO:0007669"/>
    <property type="project" value="InterPro"/>
</dbReference>
<dbReference type="InterPro" id="IPR036162">
    <property type="entry name" value="Resolvase-like_N_sf"/>
</dbReference>
<evidence type="ECO:0000313" key="4">
    <source>
        <dbReference type="Proteomes" id="UP000270411"/>
    </source>
</evidence>
<evidence type="ECO:0000256" key="1">
    <source>
        <dbReference type="ARBA" id="ARBA00009913"/>
    </source>
</evidence>
<dbReference type="CDD" id="cd00569">
    <property type="entry name" value="HTH_Hin_like"/>
    <property type="match status" value="1"/>
</dbReference>
<dbReference type="Pfam" id="PF00239">
    <property type="entry name" value="Resolvase"/>
    <property type="match status" value="1"/>
</dbReference>
<protein>
    <submittedName>
        <fullName evidence="3">Recombinase family protein</fullName>
    </submittedName>
</protein>
<dbReference type="GO" id="GO:0003677">
    <property type="term" value="F:DNA binding"/>
    <property type="evidence" value="ECO:0007669"/>
    <property type="project" value="InterPro"/>
</dbReference>
<dbReference type="InterPro" id="IPR009057">
    <property type="entry name" value="Homeodomain-like_sf"/>
</dbReference>
<evidence type="ECO:0000259" key="2">
    <source>
        <dbReference type="PROSITE" id="PS51736"/>
    </source>
</evidence>
<organism evidence="3 4">
    <name type="scientific">Cupriavidus pauculus</name>
    <dbReference type="NCBI Taxonomy" id="82633"/>
    <lineage>
        <taxon>Bacteria</taxon>
        <taxon>Pseudomonadati</taxon>
        <taxon>Pseudomonadota</taxon>
        <taxon>Betaproteobacteria</taxon>
        <taxon>Burkholderiales</taxon>
        <taxon>Burkholderiaceae</taxon>
        <taxon>Cupriavidus</taxon>
    </lineage>
</organism>
<dbReference type="InterPro" id="IPR006119">
    <property type="entry name" value="Resolv_N"/>
</dbReference>
<dbReference type="SUPFAM" id="SSF46689">
    <property type="entry name" value="Homeodomain-like"/>
    <property type="match status" value="1"/>
</dbReference>
<dbReference type="Gene3D" id="1.10.10.60">
    <property type="entry name" value="Homeodomain-like"/>
    <property type="match status" value="1"/>
</dbReference>
<feature type="domain" description="Resolvase/invertase-type recombinase catalytic" evidence="2">
    <location>
        <begin position="1"/>
        <end position="142"/>
    </location>
</feature>
<proteinExistence type="inferred from homology"/>
<dbReference type="Pfam" id="PF02796">
    <property type="entry name" value="HTH_7"/>
    <property type="match status" value="1"/>
</dbReference>
<reference evidence="4" key="1">
    <citation type="submission" date="2018-11" db="EMBL/GenBank/DDBJ databases">
        <title>FDA dAtabase for Regulatory Grade micrObial Sequences (FDA-ARGOS): Supporting development and validation of Infectious Disease Dx tests.</title>
        <authorList>
            <person name="Goldberg B."/>
            <person name="Campos J."/>
            <person name="Tallon L."/>
            <person name="Sadzewicz L."/>
            <person name="Zhao X."/>
            <person name="Vavikolanu K."/>
            <person name="Mehta A."/>
            <person name="Aluvathingal J."/>
            <person name="Nadendla S."/>
            <person name="Geyer C."/>
            <person name="Nandy P."/>
            <person name="Yan Y."/>
            <person name="Sichtig H."/>
        </authorList>
    </citation>
    <scope>NUCLEOTIDE SEQUENCE [LARGE SCALE GENOMIC DNA]</scope>
    <source>
        <strain evidence="4">FDAARGOS_614</strain>
    </source>
</reference>